<comment type="caution">
    <text evidence="3">The sequence shown here is derived from an EMBL/GenBank/DDBJ whole genome shotgun (WGS) entry which is preliminary data.</text>
</comment>
<keyword evidence="1" id="KW-0175">Coiled coil</keyword>
<dbReference type="Proteomes" id="UP000324091">
    <property type="component" value="Chromosome 6"/>
</dbReference>
<evidence type="ECO:0000313" key="3">
    <source>
        <dbReference type="EMBL" id="TWW59462.1"/>
    </source>
</evidence>
<dbReference type="AlphaFoldDB" id="A0A5C6MWI1"/>
<dbReference type="EMBL" id="RHFK02000019">
    <property type="protein sequence ID" value="TWW59462.1"/>
    <property type="molecule type" value="Genomic_DNA"/>
</dbReference>
<feature type="coiled-coil region" evidence="1">
    <location>
        <begin position="63"/>
        <end position="195"/>
    </location>
</feature>
<keyword evidence="4" id="KW-1185">Reference proteome</keyword>
<evidence type="ECO:0000313" key="4">
    <source>
        <dbReference type="Proteomes" id="UP000324091"/>
    </source>
</evidence>
<accession>A0A5C6MWI1</accession>
<reference evidence="3 4" key="1">
    <citation type="submission" date="2019-04" db="EMBL/GenBank/DDBJ databases">
        <title>Chromosome genome assembly for Takifugu flavidus.</title>
        <authorList>
            <person name="Xiao S."/>
        </authorList>
    </citation>
    <scope>NUCLEOTIDE SEQUENCE [LARGE SCALE GENOMIC DNA]</scope>
    <source>
        <strain evidence="3">HTHZ2018</strain>
        <tissue evidence="3">Muscle</tissue>
    </source>
</reference>
<protein>
    <submittedName>
        <fullName evidence="3">Uncharacterized protein</fullName>
    </submittedName>
</protein>
<gene>
    <name evidence="3" type="ORF">D4764_06G0009920</name>
</gene>
<organism evidence="3 4">
    <name type="scientific">Takifugu flavidus</name>
    <name type="common">sansaifugu</name>
    <dbReference type="NCBI Taxonomy" id="433684"/>
    <lineage>
        <taxon>Eukaryota</taxon>
        <taxon>Metazoa</taxon>
        <taxon>Chordata</taxon>
        <taxon>Craniata</taxon>
        <taxon>Vertebrata</taxon>
        <taxon>Euteleostomi</taxon>
        <taxon>Actinopterygii</taxon>
        <taxon>Neopterygii</taxon>
        <taxon>Teleostei</taxon>
        <taxon>Neoteleostei</taxon>
        <taxon>Acanthomorphata</taxon>
        <taxon>Eupercaria</taxon>
        <taxon>Tetraodontiformes</taxon>
        <taxon>Tetradontoidea</taxon>
        <taxon>Tetraodontidae</taxon>
        <taxon>Takifugu</taxon>
    </lineage>
</organism>
<proteinExistence type="predicted"/>
<evidence type="ECO:0000256" key="2">
    <source>
        <dbReference type="SAM" id="MobiDB-lite"/>
    </source>
</evidence>
<evidence type="ECO:0000256" key="1">
    <source>
        <dbReference type="SAM" id="Coils"/>
    </source>
</evidence>
<name>A0A5C6MWI1_9TELE</name>
<sequence length="296" mass="34535">MAEERLDIIEELKENESFRYIVDTLHLFFNIPQPSDSTDIEEKIVLLQNKYEEIASANQQASIEEILADLVALKERLESQDQTQQERSNDIASIKEALEKIQQENTTNLKGEIEKLQNEHTSLREENESRISSMKEEVEKLQQEQNMALKEEIEKFQQENITELKEEVEKLRQENTSLKEELEKVRKVTEALTEDDKDIDESTFSLEDNELFTTMKDDINKLSKEAYKLKKEFVELKDQEQQSQLDDLRTMLEEKSLSPQYQVSQDLKMVTLSGNQKKPQSKVMRPGQADPSCRAS</sequence>
<feature type="region of interest" description="Disordered" evidence="2">
    <location>
        <begin position="256"/>
        <end position="296"/>
    </location>
</feature>